<evidence type="ECO:0000313" key="3">
    <source>
        <dbReference type="Proteomes" id="UP000422221"/>
    </source>
</evidence>
<comment type="caution">
    <text evidence="2">The sequence shown here is derived from an EMBL/GenBank/DDBJ whole genome shotgun (WGS) entry which is preliminary data.</text>
</comment>
<reference evidence="2 3" key="1">
    <citation type="journal article" date="2019" name="Nat. Med.">
        <title>A library of human gut bacterial isolates paired with longitudinal multiomics data enables mechanistic microbiome research.</title>
        <authorList>
            <person name="Poyet M."/>
            <person name="Groussin M."/>
            <person name="Gibbons S.M."/>
            <person name="Avila-Pacheco J."/>
            <person name="Jiang X."/>
            <person name="Kearney S.M."/>
            <person name="Perrotta A.R."/>
            <person name="Berdy B."/>
            <person name="Zhao S."/>
            <person name="Lieberman T.D."/>
            <person name="Swanson P.K."/>
            <person name="Smith M."/>
            <person name="Roesemann S."/>
            <person name="Alexander J.E."/>
            <person name="Rich S.A."/>
            <person name="Livny J."/>
            <person name="Vlamakis H."/>
            <person name="Clish C."/>
            <person name="Bullock K."/>
            <person name="Deik A."/>
            <person name="Scott J."/>
            <person name="Pierce K.A."/>
            <person name="Xavier R.J."/>
            <person name="Alm E.J."/>
        </authorList>
    </citation>
    <scope>NUCLEOTIDE SEQUENCE [LARGE SCALE GENOMIC DNA]</scope>
    <source>
        <strain evidence="2 3">BIOML-A10</strain>
    </source>
</reference>
<dbReference type="EMBL" id="VWMK01000041">
    <property type="protein sequence ID" value="KAA3756773.1"/>
    <property type="molecule type" value="Genomic_DNA"/>
</dbReference>
<dbReference type="RefSeq" id="WP_130059825.1">
    <property type="nucleotide sequence ID" value="NZ_JBCODE010000052.1"/>
</dbReference>
<dbReference type="InterPro" id="IPR014907">
    <property type="entry name" value="BT4734-like_N"/>
</dbReference>
<gene>
    <name evidence="2" type="ORF">F3F73_23105</name>
</gene>
<dbReference type="Pfam" id="PF08800">
    <property type="entry name" value="BT4734-like_N"/>
    <property type="match status" value="1"/>
</dbReference>
<dbReference type="Proteomes" id="UP000422221">
    <property type="component" value="Unassembled WGS sequence"/>
</dbReference>
<organism evidence="2 3">
    <name type="scientific">Bacteroides salyersiae</name>
    <dbReference type="NCBI Taxonomy" id="291644"/>
    <lineage>
        <taxon>Bacteria</taxon>
        <taxon>Pseudomonadati</taxon>
        <taxon>Bacteroidota</taxon>
        <taxon>Bacteroidia</taxon>
        <taxon>Bacteroidales</taxon>
        <taxon>Bacteroidaceae</taxon>
        <taxon>Bacteroides</taxon>
    </lineage>
</organism>
<evidence type="ECO:0000259" key="1">
    <source>
        <dbReference type="Pfam" id="PF08800"/>
    </source>
</evidence>
<sequence length="782" mass="87071">MKVSFFIHRWKKESEVISLEEFVNDIRGPRWKVATEAYRGYLQRGMQKEAADIKEKMNGIVAAGTCRGGHAAAQVVSLSGWMMFDFDHSGTYTGRLLELLRALPYVGVAFISISGEGVKALVRIEVDTLEEYKTAYKVVGDELCRRVGFTNDVACSDLGRICSAVYDPEVYYCPDAEPFAWRDLAPQFVPVSGPVPVLPAVQADGFIRTFLNEFAARNPFVRGTRHDFMLKLGRVARYKGFSQSELADLIGLATSEFTESDYLPEECLKDIMAGYQYVNTGFPLENPVSRVHKGQCSPLAPSGGVADDGDEVALFEKNNELRDSMPVFPAVVYAALPGLLKRGVAVARGDREKDMLLMGMMANLSVCLTGVRFRYAGMEYSPHLYFAGVAPAGTGKGVVALAALLSQPLHDQYARKAADERKAYDTKKLAWEEELKEAFRAKRPADRSLQPEEPHGIVLMLPANTSKSRTYAHLRDNGQLGAIINASEINTMVSALSQDYGRQDDVYCAAAHHEDISSSFKVDGLPIFVREPRLGMCLTGTPDQFVALVRTLENGLYSRLGILTAPAKWVWHSAAPKEGQIENRAYFRELGGEVLGMHEMLLESPTEVVFTAAQWEEHSRRFESCLDGVVIEGCDSPGAIVVRHGLYAMRLAAVLTALRKVESRWYVKEYICTDEDFHTAMAMTEVLLEHSLLLSSSLPGLALKARPLQQFHRALAVLRRLKHRFSYTDFVSSAMEDGASESTAKRLLRRVLQSHFVVNKEDGYVKNRKYYDKEGSKENLEP</sequence>
<dbReference type="Pfam" id="PF13148">
    <property type="entry name" value="DUF3987"/>
    <property type="match status" value="1"/>
</dbReference>
<protein>
    <submittedName>
        <fullName evidence="2">DUF3987 domain-containing protein</fullName>
    </submittedName>
</protein>
<dbReference type="InterPro" id="IPR025048">
    <property type="entry name" value="DUF3987"/>
</dbReference>
<feature type="domain" description="BT4734-like N-terminal" evidence="1">
    <location>
        <begin position="53"/>
        <end position="172"/>
    </location>
</feature>
<accession>A0A7J4XC50</accession>
<name>A0A7J4XC50_9BACE</name>
<proteinExistence type="predicted"/>
<evidence type="ECO:0000313" key="2">
    <source>
        <dbReference type="EMBL" id="KAA3756773.1"/>
    </source>
</evidence>
<dbReference type="AlphaFoldDB" id="A0A7J4XC50"/>